<dbReference type="EMBL" id="CM001883">
    <property type="protein sequence ID" value="EOY07694.1"/>
    <property type="molecule type" value="Genomic_DNA"/>
</dbReference>
<gene>
    <name evidence="2" type="ORF">TCM_022062</name>
</gene>
<accession>A0A061EZP3</accession>
<dbReference type="HOGENOM" id="CLU_3162770_0_0_1"/>
<dbReference type="InParanoid" id="A0A061EZP3"/>
<feature type="region of interest" description="Disordered" evidence="1">
    <location>
        <begin position="1"/>
        <end position="27"/>
    </location>
</feature>
<proteinExistence type="predicted"/>
<reference evidence="2 3" key="1">
    <citation type="journal article" date="2013" name="Genome Biol.">
        <title>The genome sequence of the most widely cultivated cacao type and its use to identify candidate genes regulating pod color.</title>
        <authorList>
            <person name="Motamayor J.C."/>
            <person name="Mockaitis K."/>
            <person name="Schmutz J."/>
            <person name="Haiminen N."/>
            <person name="Iii D.L."/>
            <person name="Cornejo O."/>
            <person name="Findley S.D."/>
            <person name="Zheng P."/>
            <person name="Utro F."/>
            <person name="Royaert S."/>
            <person name="Saski C."/>
            <person name="Jenkins J."/>
            <person name="Podicheti R."/>
            <person name="Zhao M."/>
            <person name="Scheffler B.E."/>
            <person name="Stack J.C."/>
            <person name="Feltus F.A."/>
            <person name="Mustiga G.M."/>
            <person name="Amores F."/>
            <person name="Phillips W."/>
            <person name="Marelli J.P."/>
            <person name="May G.D."/>
            <person name="Shapiro H."/>
            <person name="Ma J."/>
            <person name="Bustamante C.D."/>
            <person name="Schnell R.J."/>
            <person name="Main D."/>
            <person name="Gilbert D."/>
            <person name="Parida L."/>
            <person name="Kuhn D.N."/>
        </authorList>
    </citation>
    <scope>NUCLEOTIDE SEQUENCE [LARGE SCALE GENOMIC DNA]</scope>
    <source>
        <strain evidence="3">cv. Matina 1-6</strain>
    </source>
</reference>
<evidence type="ECO:0000256" key="1">
    <source>
        <dbReference type="SAM" id="MobiDB-lite"/>
    </source>
</evidence>
<evidence type="ECO:0000313" key="2">
    <source>
        <dbReference type="EMBL" id="EOY07694.1"/>
    </source>
</evidence>
<name>A0A061EZP3_THECC</name>
<feature type="non-terminal residue" evidence="2">
    <location>
        <position position="1"/>
    </location>
</feature>
<dbReference type="Proteomes" id="UP000026915">
    <property type="component" value="Chromosome 5"/>
</dbReference>
<keyword evidence="3" id="KW-1185">Reference proteome</keyword>
<organism evidence="2 3">
    <name type="scientific">Theobroma cacao</name>
    <name type="common">Cacao</name>
    <name type="synonym">Cocoa</name>
    <dbReference type="NCBI Taxonomy" id="3641"/>
    <lineage>
        <taxon>Eukaryota</taxon>
        <taxon>Viridiplantae</taxon>
        <taxon>Streptophyta</taxon>
        <taxon>Embryophyta</taxon>
        <taxon>Tracheophyta</taxon>
        <taxon>Spermatophyta</taxon>
        <taxon>Magnoliopsida</taxon>
        <taxon>eudicotyledons</taxon>
        <taxon>Gunneridae</taxon>
        <taxon>Pentapetalae</taxon>
        <taxon>rosids</taxon>
        <taxon>malvids</taxon>
        <taxon>Malvales</taxon>
        <taxon>Malvaceae</taxon>
        <taxon>Byttnerioideae</taxon>
        <taxon>Theobroma</taxon>
    </lineage>
</organism>
<sequence length="48" mass="5367">GQAKALSSPRPMVSRPTNDRRIGSGVEPHLYGSTRALLNIEEFRSYHN</sequence>
<evidence type="ECO:0000313" key="3">
    <source>
        <dbReference type="Proteomes" id="UP000026915"/>
    </source>
</evidence>
<dbReference type="AlphaFoldDB" id="A0A061EZP3"/>
<protein>
    <submittedName>
        <fullName evidence="2">Uncharacterized protein isoform 2</fullName>
    </submittedName>
</protein>
<dbReference type="Gramene" id="EOY07694">
    <property type="protein sequence ID" value="EOY07694"/>
    <property type="gene ID" value="TCM_022062"/>
</dbReference>